<organism evidence="1 2">
    <name type="scientific">Nephila pilipes</name>
    <name type="common">Giant wood spider</name>
    <name type="synonym">Nephila maculata</name>
    <dbReference type="NCBI Taxonomy" id="299642"/>
    <lineage>
        <taxon>Eukaryota</taxon>
        <taxon>Metazoa</taxon>
        <taxon>Ecdysozoa</taxon>
        <taxon>Arthropoda</taxon>
        <taxon>Chelicerata</taxon>
        <taxon>Arachnida</taxon>
        <taxon>Araneae</taxon>
        <taxon>Araneomorphae</taxon>
        <taxon>Entelegynae</taxon>
        <taxon>Araneoidea</taxon>
        <taxon>Nephilidae</taxon>
        <taxon>Nephila</taxon>
    </lineage>
</organism>
<protein>
    <submittedName>
        <fullName evidence="1">Uncharacterized protein</fullName>
    </submittedName>
</protein>
<keyword evidence="2" id="KW-1185">Reference proteome</keyword>
<accession>A0A8X6T3H0</accession>
<dbReference type="EMBL" id="BMAW01095725">
    <property type="protein sequence ID" value="GFS71490.1"/>
    <property type="molecule type" value="Genomic_DNA"/>
</dbReference>
<dbReference type="AlphaFoldDB" id="A0A8X6T3H0"/>
<name>A0A8X6T3H0_NEPPI</name>
<sequence length="47" mass="5444">RPGINWGFIMMIQGYFWKAGPGGQLRKEMDTSWRTFQGRLAHICATE</sequence>
<feature type="non-terminal residue" evidence="1">
    <location>
        <position position="1"/>
    </location>
</feature>
<evidence type="ECO:0000313" key="1">
    <source>
        <dbReference type="EMBL" id="GFS71490.1"/>
    </source>
</evidence>
<comment type="caution">
    <text evidence="1">The sequence shown here is derived from an EMBL/GenBank/DDBJ whole genome shotgun (WGS) entry which is preliminary data.</text>
</comment>
<gene>
    <name evidence="1" type="ORF">NPIL_39841</name>
</gene>
<proteinExistence type="predicted"/>
<reference evidence="1" key="1">
    <citation type="submission" date="2020-08" db="EMBL/GenBank/DDBJ databases">
        <title>Multicomponent nature underlies the extraordinary mechanical properties of spider dragline silk.</title>
        <authorList>
            <person name="Kono N."/>
            <person name="Nakamura H."/>
            <person name="Mori M."/>
            <person name="Yoshida Y."/>
            <person name="Ohtoshi R."/>
            <person name="Malay A.D."/>
            <person name="Moran D.A.P."/>
            <person name="Tomita M."/>
            <person name="Numata K."/>
            <person name="Arakawa K."/>
        </authorList>
    </citation>
    <scope>NUCLEOTIDE SEQUENCE</scope>
</reference>
<dbReference type="Proteomes" id="UP000887013">
    <property type="component" value="Unassembled WGS sequence"/>
</dbReference>
<evidence type="ECO:0000313" key="2">
    <source>
        <dbReference type="Proteomes" id="UP000887013"/>
    </source>
</evidence>